<evidence type="ECO:0000313" key="8">
    <source>
        <dbReference type="EMBL" id="SDX33314.1"/>
    </source>
</evidence>
<keyword evidence="1" id="KW-0813">Transport</keyword>
<proteinExistence type="predicted"/>
<evidence type="ECO:0000256" key="3">
    <source>
        <dbReference type="ARBA" id="ARBA00022723"/>
    </source>
</evidence>
<dbReference type="OrthoDB" id="9805828at2"/>
<dbReference type="Proteomes" id="UP000199675">
    <property type="component" value="Unassembled WGS sequence"/>
</dbReference>
<dbReference type="PRINTS" id="PR00605">
    <property type="entry name" value="CYTCHROMECIC"/>
</dbReference>
<dbReference type="EMBL" id="FNNE01000008">
    <property type="protein sequence ID" value="SDX33314.1"/>
    <property type="molecule type" value="Genomic_DNA"/>
</dbReference>
<evidence type="ECO:0000313" key="9">
    <source>
        <dbReference type="Proteomes" id="UP000199675"/>
    </source>
</evidence>
<dbReference type="InterPro" id="IPR008168">
    <property type="entry name" value="Cyt_C_IC"/>
</dbReference>
<dbReference type="AlphaFoldDB" id="A0A1H3AW26"/>
<gene>
    <name evidence="8" type="ORF">SAMN04487960_108106</name>
</gene>
<evidence type="ECO:0000256" key="5">
    <source>
        <dbReference type="ARBA" id="ARBA00023004"/>
    </source>
</evidence>
<dbReference type="GO" id="GO:0020037">
    <property type="term" value="F:heme binding"/>
    <property type="evidence" value="ECO:0007669"/>
    <property type="project" value="InterPro"/>
</dbReference>
<evidence type="ECO:0000256" key="6">
    <source>
        <dbReference type="PROSITE-ProRule" id="PRU00433"/>
    </source>
</evidence>
<evidence type="ECO:0000256" key="4">
    <source>
        <dbReference type="ARBA" id="ARBA00022982"/>
    </source>
</evidence>
<keyword evidence="2 6" id="KW-0349">Heme</keyword>
<sequence length="106" mass="10861">MTNDRIGILVAGLLIPLPGFGDAQLEAGRKVFMEQAQPSCAVCHTLSDAGATGVVGPNLDELAPSVEQVQRAVTSGVGIMPPFGESLSEDQIAAVAHYVSTVTAAK</sequence>
<evidence type="ECO:0000259" key="7">
    <source>
        <dbReference type="PROSITE" id="PS51007"/>
    </source>
</evidence>
<name>A0A1H3AW26_9GAMM</name>
<dbReference type="InterPro" id="IPR009056">
    <property type="entry name" value="Cyt_c-like_dom"/>
</dbReference>
<dbReference type="InterPro" id="IPR036909">
    <property type="entry name" value="Cyt_c-like_dom_sf"/>
</dbReference>
<dbReference type="PROSITE" id="PS51007">
    <property type="entry name" value="CYTC"/>
    <property type="match status" value="1"/>
</dbReference>
<keyword evidence="4" id="KW-0249">Electron transport</keyword>
<protein>
    <submittedName>
        <fullName evidence="8">Cytochrome C oxidase, cbb3-type, subunit III</fullName>
    </submittedName>
</protein>
<accession>A0A1H3AW26</accession>
<keyword evidence="3 6" id="KW-0479">Metal-binding</keyword>
<dbReference type="GO" id="GO:0005506">
    <property type="term" value="F:iron ion binding"/>
    <property type="evidence" value="ECO:0007669"/>
    <property type="project" value="InterPro"/>
</dbReference>
<dbReference type="STRING" id="488533.SAMN04487960_108106"/>
<evidence type="ECO:0000256" key="1">
    <source>
        <dbReference type="ARBA" id="ARBA00022448"/>
    </source>
</evidence>
<dbReference type="SUPFAM" id="SSF46626">
    <property type="entry name" value="Cytochrome c"/>
    <property type="match status" value="1"/>
</dbReference>
<keyword evidence="9" id="KW-1185">Reference proteome</keyword>
<keyword evidence="5 6" id="KW-0408">Iron</keyword>
<evidence type="ECO:0000256" key="2">
    <source>
        <dbReference type="ARBA" id="ARBA00022617"/>
    </source>
</evidence>
<feature type="domain" description="Cytochrome c" evidence="7">
    <location>
        <begin position="23"/>
        <end position="103"/>
    </location>
</feature>
<reference evidence="8 9" key="1">
    <citation type="submission" date="2016-10" db="EMBL/GenBank/DDBJ databases">
        <authorList>
            <person name="de Groot N.N."/>
        </authorList>
    </citation>
    <scope>NUCLEOTIDE SEQUENCE [LARGE SCALE GENOMIC DNA]</scope>
    <source>
        <strain evidence="8 9">CGMCC 1.7059</strain>
    </source>
</reference>
<dbReference type="RefSeq" id="WP_091815254.1">
    <property type="nucleotide sequence ID" value="NZ_FNNE01000008.1"/>
</dbReference>
<dbReference type="Pfam" id="PF13442">
    <property type="entry name" value="Cytochrome_CBB3"/>
    <property type="match status" value="1"/>
</dbReference>
<organism evidence="8 9">
    <name type="scientific">Marinobacter mobilis</name>
    <dbReference type="NCBI Taxonomy" id="488533"/>
    <lineage>
        <taxon>Bacteria</taxon>
        <taxon>Pseudomonadati</taxon>
        <taxon>Pseudomonadota</taxon>
        <taxon>Gammaproteobacteria</taxon>
        <taxon>Pseudomonadales</taxon>
        <taxon>Marinobacteraceae</taxon>
        <taxon>Marinobacter</taxon>
    </lineage>
</organism>
<dbReference type="Gene3D" id="1.10.760.10">
    <property type="entry name" value="Cytochrome c-like domain"/>
    <property type="match status" value="1"/>
</dbReference>
<dbReference type="GO" id="GO:0009055">
    <property type="term" value="F:electron transfer activity"/>
    <property type="evidence" value="ECO:0007669"/>
    <property type="project" value="InterPro"/>
</dbReference>